<keyword evidence="2" id="KW-0808">Transferase</keyword>
<feature type="region of interest" description="Disordered" evidence="3">
    <location>
        <begin position="375"/>
        <end position="441"/>
    </location>
</feature>
<accession>A0A811NK97</accession>
<feature type="compositionally biased region" description="Gly residues" evidence="3">
    <location>
        <begin position="397"/>
        <end position="406"/>
    </location>
</feature>
<comment type="caution">
    <text evidence="4">The sequence shown here is derived from an EMBL/GenBank/DDBJ whole genome shotgun (WGS) entry which is preliminary data.</text>
</comment>
<proteinExistence type="predicted"/>
<evidence type="ECO:0000256" key="2">
    <source>
        <dbReference type="ARBA" id="ARBA00022679"/>
    </source>
</evidence>
<keyword evidence="5" id="KW-1185">Reference proteome</keyword>
<dbReference type="SUPFAM" id="SSF53756">
    <property type="entry name" value="UDP-Glycosyltransferase/glycogen phosphorylase"/>
    <property type="match status" value="1"/>
</dbReference>
<dbReference type="Gene3D" id="3.40.50.2000">
    <property type="entry name" value="Glycogen Phosphorylase B"/>
    <property type="match status" value="2"/>
</dbReference>
<protein>
    <recommendedName>
        <fullName evidence="6">Glycosyltransferase</fullName>
    </recommendedName>
</protein>
<organism evidence="4 5">
    <name type="scientific">Miscanthus lutarioriparius</name>
    <dbReference type="NCBI Taxonomy" id="422564"/>
    <lineage>
        <taxon>Eukaryota</taxon>
        <taxon>Viridiplantae</taxon>
        <taxon>Streptophyta</taxon>
        <taxon>Embryophyta</taxon>
        <taxon>Tracheophyta</taxon>
        <taxon>Spermatophyta</taxon>
        <taxon>Magnoliopsida</taxon>
        <taxon>Liliopsida</taxon>
        <taxon>Poales</taxon>
        <taxon>Poaceae</taxon>
        <taxon>PACMAD clade</taxon>
        <taxon>Panicoideae</taxon>
        <taxon>Andropogonodae</taxon>
        <taxon>Andropogoneae</taxon>
        <taxon>Saccharinae</taxon>
        <taxon>Miscanthus</taxon>
    </lineage>
</organism>
<feature type="compositionally biased region" description="Basic and acidic residues" evidence="3">
    <location>
        <begin position="407"/>
        <end position="420"/>
    </location>
</feature>
<evidence type="ECO:0008006" key="6">
    <source>
        <dbReference type="Google" id="ProtNLM"/>
    </source>
</evidence>
<sequence>MSQVHAPQVVKLTSPGVGHVAPVAELARRLAAHHGFTSTIVTYTNLSSPTNSSALASLPPGVSTTALPEVPIDDLPADAHIVTRILIVVQRTLPHLLALLRSLLDTPAGITVFLTDMLCPAALAVAQDLGVTRYVFYPSSVMSLSMLLDAPELARTTTCEFRDLPEPDRANPVYDLLVDLCLDYLHGDGFIVHTLDAMEYETLEALKDLSDKGVYPPTYAVGPFLRSCSDKSAEHHCMRWLDGQPDGSVLYVCFGSGGTLSSTQTTELAAGLEASGQRFLWVVRLPSDKDSCGSYFGPGDHVDDPLIYLPEGFTERTRGTGLVVPQWAPQVEILGHRAWGGGGAVGWVPVALRVELVAGDGVLGRAGAGMAAIRRAEDERREARARRSGAASERPGGRGGAAGGGGRGDEGADGGREGPIARKKARQLQAEASKASVPDGPAHQALAAVVDMWKCAPSSPAVAAGGL</sequence>
<keyword evidence="1" id="KW-0328">Glycosyltransferase</keyword>
<dbReference type="CDD" id="cd03784">
    <property type="entry name" value="GT1_Gtf-like"/>
    <property type="match status" value="1"/>
</dbReference>
<dbReference type="EMBL" id="CAJGYO010000004">
    <property type="protein sequence ID" value="CAD6225253.1"/>
    <property type="molecule type" value="Genomic_DNA"/>
</dbReference>
<dbReference type="Proteomes" id="UP000604825">
    <property type="component" value="Unassembled WGS sequence"/>
</dbReference>
<name>A0A811NK97_9POAL</name>
<evidence type="ECO:0000256" key="1">
    <source>
        <dbReference type="ARBA" id="ARBA00022676"/>
    </source>
</evidence>
<dbReference type="PANTHER" id="PTHR48046:SF1">
    <property type="entry name" value="GLYCOSYLTRANSFERASE-RELATED"/>
    <property type="match status" value="1"/>
</dbReference>
<evidence type="ECO:0000256" key="3">
    <source>
        <dbReference type="SAM" id="MobiDB-lite"/>
    </source>
</evidence>
<reference evidence="4" key="1">
    <citation type="submission" date="2020-10" db="EMBL/GenBank/DDBJ databases">
        <authorList>
            <person name="Han B."/>
            <person name="Lu T."/>
            <person name="Zhao Q."/>
            <person name="Huang X."/>
            <person name="Zhao Y."/>
        </authorList>
    </citation>
    <scope>NUCLEOTIDE SEQUENCE</scope>
</reference>
<dbReference type="GO" id="GO:0008194">
    <property type="term" value="F:UDP-glycosyltransferase activity"/>
    <property type="evidence" value="ECO:0007669"/>
    <property type="project" value="InterPro"/>
</dbReference>
<gene>
    <name evidence="4" type="ORF">NCGR_LOCUS17386</name>
</gene>
<dbReference type="OrthoDB" id="5835829at2759"/>
<evidence type="ECO:0000313" key="4">
    <source>
        <dbReference type="EMBL" id="CAD6225253.1"/>
    </source>
</evidence>
<dbReference type="InterPro" id="IPR002213">
    <property type="entry name" value="UDP_glucos_trans"/>
</dbReference>
<dbReference type="AlphaFoldDB" id="A0A811NK97"/>
<dbReference type="PANTHER" id="PTHR48046">
    <property type="entry name" value="UDP-GLYCOSYLTRANSFERASE 72E1"/>
    <property type="match status" value="1"/>
</dbReference>
<evidence type="ECO:0000313" key="5">
    <source>
        <dbReference type="Proteomes" id="UP000604825"/>
    </source>
</evidence>